<gene>
    <name evidence="1" type="ORF">PLAM_3496</name>
</gene>
<accession>A0A1J1JIZ0</accession>
<dbReference type="AlphaFoldDB" id="A0A1J1JIZ0"/>
<organism evidence="1">
    <name type="scientific">Planktothrix agardhii</name>
    <name type="common">Oscillatoria agardhii</name>
    <dbReference type="NCBI Taxonomy" id="1160"/>
    <lineage>
        <taxon>Bacteria</taxon>
        <taxon>Bacillati</taxon>
        <taxon>Cyanobacteriota</taxon>
        <taxon>Cyanophyceae</taxon>
        <taxon>Oscillatoriophycideae</taxon>
        <taxon>Oscillatoriales</taxon>
        <taxon>Microcoleaceae</taxon>
        <taxon>Planktothrix</taxon>
    </lineage>
</organism>
<name>A0A1J1JIZ0_PLAAG</name>
<protein>
    <submittedName>
        <fullName evidence="1">Uncharacterized protein</fullName>
    </submittedName>
</protein>
<proteinExistence type="predicted"/>
<dbReference type="EMBL" id="LO018304">
    <property type="protein sequence ID" value="CUM61462.1"/>
    <property type="molecule type" value="Genomic_DNA"/>
</dbReference>
<sequence length="48" mass="5285">MVFAIAFGAGLAKGSNLIKIVSNLPLRYRKISVILKPGNNIINYCDYD</sequence>
<evidence type="ECO:0000313" key="1">
    <source>
        <dbReference type="EMBL" id="CUM61462.1"/>
    </source>
</evidence>
<reference evidence="1" key="1">
    <citation type="submission" date="2015-09" db="EMBL/GenBank/DDBJ databases">
        <authorList>
            <person name="Jackson K.R."/>
            <person name="Lunt B.L."/>
            <person name="Fisher J.N.B."/>
            <person name="Gardner A.V."/>
            <person name="Bailey M.E."/>
            <person name="Deus L.M."/>
            <person name="Earl A.S."/>
            <person name="Gibby P.D."/>
            <person name="Hartmann K.A."/>
            <person name="Liu J.E."/>
            <person name="Manci A.M."/>
            <person name="Nielsen D.A."/>
            <person name="Solomon M.B."/>
            <person name="Breakwell D.P."/>
            <person name="Burnett S.H."/>
            <person name="Grose J.H."/>
        </authorList>
    </citation>
    <scope>NUCLEOTIDE SEQUENCE</scope>
    <source>
        <strain evidence="1">7805</strain>
    </source>
</reference>